<reference evidence="1 2" key="1">
    <citation type="submission" date="2017-02" db="EMBL/GenBank/DDBJ databases">
        <authorList>
            <person name="Peterson S.W."/>
        </authorList>
    </citation>
    <scope>NUCLEOTIDE SEQUENCE [LARGE SCALE GENOMIC DNA]</scope>
    <source>
        <strain evidence="1 2">DSM 25262</strain>
    </source>
</reference>
<dbReference type="Proteomes" id="UP000190961">
    <property type="component" value="Unassembled WGS sequence"/>
</dbReference>
<name>A0A1T5LBT9_9BACT</name>
<proteinExistence type="predicted"/>
<gene>
    <name evidence="1" type="ORF">SAMN05660236_2936</name>
</gene>
<organism evidence="1 2">
    <name type="scientific">Ohtaekwangia koreensis</name>
    <dbReference type="NCBI Taxonomy" id="688867"/>
    <lineage>
        <taxon>Bacteria</taxon>
        <taxon>Pseudomonadati</taxon>
        <taxon>Bacteroidota</taxon>
        <taxon>Cytophagia</taxon>
        <taxon>Cytophagales</taxon>
        <taxon>Fulvivirgaceae</taxon>
        <taxon>Ohtaekwangia</taxon>
    </lineage>
</organism>
<keyword evidence="2" id="KW-1185">Reference proteome</keyword>
<dbReference type="InterPro" id="IPR025563">
    <property type="entry name" value="DUF4286"/>
</dbReference>
<dbReference type="STRING" id="688867.SAMN05660236_2936"/>
<evidence type="ECO:0008006" key="3">
    <source>
        <dbReference type="Google" id="ProtNLM"/>
    </source>
</evidence>
<dbReference type="Pfam" id="PF14114">
    <property type="entry name" value="DUF4286"/>
    <property type="match status" value="1"/>
</dbReference>
<sequence>MLLYNVTIGIDKEIEQEWLLWMKEQYLPVVMKTEMFTDWKMYRVLHDQDEGSVSYSVQYFAADIQEVVQFVEQFEPELNKAFQNRFKDRHVAFRTLLEEI</sequence>
<protein>
    <recommendedName>
        <fullName evidence="3">DUF4286 domain-containing protein</fullName>
    </recommendedName>
</protein>
<accession>A0A1T5LBT9</accession>
<dbReference type="RefSeq" id="WP_079687505.1">
    <property type="nucleotide sequence ID" value="NZ_FUZU01000002.1"/>
</dbReference>
<evidence type="ECO:0000313" key="1">
    <source>
        <dbReference type="EMBL" id="SKC73506.1"/>
    </source>
</evidence>
<dbReference type="AlphaFoldDB" id="A0A1T5LBT9"/>
<dbReference type="OrthoDB" id="1121837at2"/>
<dbReference type="EMBL" id="FUZU01000002">
    <property type="protein sequence ID" value="SKC73506.1"/>
    <property type="molecule type" value="Genomic_DNA"/>
</dbReference>
<evidence type="ECO:0000313" key="2">
    <source>
        <dbReference type="Proteomes" id="UP000190961"/>
    </source>
</evidence>